<accession>A0AAU7QJ36</accession>
<dbReference type="AlphaFoldDB" id="A0AAU7QJ36"/>
<proteinExistence type="predicted"/>
<dbReference type="GO" id="GO:0016812">
    <property type="term" value="F:hydrolase activity, acting on carbon-nitrogen (but not peptide) bonds, in cyclic amides"/>
    <property type="evidence" value="ECO:0007669"/>
    <property type="project" value="InterPro"/>
</dbReference>
<evidence type="ECO:0000313" key="2">
    <source>
        <dbReference type="EMBL" id="XBS89353.1"/>
    </source>
</evidence>
<reference evidence="2" key="1">
    <citation type="submission" date="2024-06" db="EMBL/GenBank/DDBJ databases">
        <authorList>
            <person name="Sun Y."/>
        </authorList>
    </citation>
    <scope>NUCLEOTIDE SEQUENCE</scope>
    <source>
        <strain evidence="2">IGA1.0</strain>
    </source>
</reference>
<organism evidence="2">
    <name type="scientific">Rhodanobacter sp. IGA1.0</name>
    <dbReference type="NCBI Taxonomy" id="3158582"/>
    <lineage>
        <taxon>Bacteria</taxon>
        <taxon>Pseudomonadati</taxon>
        <taxon>Pseudomonadota</taxon>
        <taxon>Gammaproteobacteria</taxon>
        <taxon>Lysobacterales</taxon>
        <taxon>Rhodanobacteraceae</taxon>
        <taxon>Rhodanobacter</taxon>
    </lineage>
</organism>
<dbReference type="PANTHER" id="PTHR38785:SF1">
    <property type="entry name" value="HOMOLOG OF VIRK"/>
    <property type="match status" value="1"/>
</dbReference>
<dbReference type="GO" id="GO:0006974">
    <property type="term" value="P:DNA damage response"/>
    <property type="evidence" value="ECO:0007669"/>
    <property type="project" value="TreeGrafter"/>
</dbReference>
<dbReference type="PANTHER" id="PTHR38785">
    <property type="entry name" value="HOMOLOG OF VIRK"/>
    <property type="match status" value="1"/>
</dbReference>
<dbReference type="InterPro" id="IPR007488">
    <property type="entry name" value="DUF535"/>
</dbReference>
<dbReference type="RefSeq" id="WP_350015896.1">
    <property type="nucleotide sequence ID" value="NZ_CP157948.1"/>
</dbReference>
<name>A0AAU7QJ36_9GAMM</name>
<dbReference type="EMBL" id="CP157948">
    <property type="protein sequence ID" value="XBS89353.1"/>
    <property type="molecule type" value="Genomic_DNA"/>
</dbReference>
<sequence>MRIEQISRTTRLWMEAVRSRWSLRQASGDGRWQLALHMTSWLRLCVGQTRWLHSLHAREAMWRAAQADPRLYERWHRPYISTHFSAAARRRIVNAHYDFVMRRFPAWLAERLVLGGGARLTTLRLEDAADVHLHLRKPSRADAGELSLLLLSDDKDVLASCILTFDRRDSITIGALRGAGPHAPFEATREFIRGSHGLHPKDLLMSLVRELAALHGLKRIRAVTAAACVGQSGADADGADVEAAASGDAFWEAQGGVSAGAGCHALPLSLIPAPCAEGPRSRRERQQRSEAFRRKAAEVFAAALRRSTGAQPAAAETAVPREGAPTPAQRFRGGEKHPAVAASLLAAGP</sequence>
<dbReference type="InterPro" id="IPR002195">
    <property type="entry name" value="Dihydroorotase_CS"/>
</dbReference>
<evidence type="ECO:0000256" key="1">
    <source>
        <dbReference type="SAM" id="MobiDB-lite"/>
    </source>
</evidence>
<gene>
    <name evidence="2" type="ORF">ABNK63_13255</name>
</gene>
<feature type="region of interest" description="Disordered" evidence="1">
    <location>
        <begin position="305"/>
        <end position="349"/>
    </location>
</feature>
<dbReference type="PROSITE" id="PS00482">
    <property type="entry name" value="DIHYDROOROTASE_1"/>
    <property type="match status" value="1"/>
</dbReference>
<protein>
    <submittedName>
        <fullName evidence="2">DUF535 family protein</fullName>
    </submittedName>
</protein>
<dbReference type="Pfam" id="PF04393">
    <property type="entry name" value="DUF535"/>
    <property type="match status" value="1"/>
</dbReference>